<name>A0A5P3ASM0_PHOVU</name>
<gene>
    <name evidence="7" type="ORF">VIC01_02228</name>
</gene>
<dbReference type="Pfam" id="PF04932">
    <property type="entry name" value="Wzy_C"/>
    <property type="match status" value="1"/>
</dbReference>
<dbReference type="EMBL" id="CP043529">
    <property type="protein sequence ID" value="QEW36667.1"/>
    <property type="molecule type" value="Genomic_DNA"/>
</dbReference>
<reference evidence="7 8" key="1">
    <citation type="submission" date="2019-09" db="EMBL/GenBank/DDBJ databases">
        <title>Commensal-derived Metabolites Govern Vibrio cholerae Pathogenesis in Host.</title>
        <authorList>
            <person name="Yoon S.S."/>
            <person name="Yoon M.Y."/>
        </authorList>
    </citation>
    <scope>NUCLEOTIDE SEQUENCE [LARGE SCALE GENOMIC DNA]</scope>
    <source>
        <strain evidence="7 8">VIC01</strain>
    </source>
</reference>
<evidence type="ECO:0000256" key="3">
    <source>
        <dbReference type="ARBA" id="ARBA00022989"/>
    </source>
</evidence>
<accession>A0A5P3ASM0</accession>
<dbReference type="InterPro" id="IPR007016">
    <property type="entry name" value="O-antigen_ligase-rel_domated"/>
</dbReference>
<keyword evidence="3 5" id="KW-1133">Transmembrane helix</keyword>
<dbReference type="GO" id="GO:0016020">
    <property type="term" value="C:membrane"/>
    <property type="evidence" value="ECO:0007669"/>
    <property type="project" value="UniProtKB-SubCell"/>
</dbReference>
<evidence type="ECO:0000256" key="5">
    <source>
        <dbReference type="SAM" id="Phobius"/>
    </source>
</evidence>
<feature type="transmembrane region" description="Helical" evidence="5">
    <location>
        <begin position="34"/>
        <end position="51"/>
    </location>
</feature>
<evidence type="ECO:0000256" key="1">
    <source>
        <dbReference type="ARBA" id="ARBA00004141"/>
    </source>
</evidence>
<evidence type="ECO:0000256" key="2">
    <source>
        <dbReference type="ARBA" id="ARBA00022692"/>
    </source>
</evidence>
<evidence type="ECO:0000259" key="6">
    <source>
        <dbReference type="Pfam" id="PF04932"/>
    </source>
</evidence>
<dbReference type="AlphaFoldDB" id="A0A5P3ASM0"/>
<feature type="domain" description="O-antigen ligase-related" evidence="6">
    <location>
        <begin position="164"/>
        <end position="290"/>
    </location>
</feature>
<feature type="transmembrane region" description="Helical" evidence="5">
    <location>
        <begin position="72"/>
        <end position="93"/>
    </location>
</feature>
<organism evidence="7 8">
    <name type="scientific">Phocaeicola vulgatus</name>
    <name type="common">Bacteroides vulgatus</name>
    <dbReference type="NCBI Taxonomy" id="821"/>
    <lineage>
        <taxon>Bacteria</taxon>
        <taxon>Pseudomonadati</taxon>
        <taxon>Bacteroidota</taxon>
        <taxon>Bacteroidia</taxon>
        <taxon>Bacteroidales</taxon>
        <taxon>Bacteroidaceae</taxon>
        <taxon>Phocaeicola</taxon>
    </lineage>
</organism>
<sequence>MSHYSIRKKVNGYVLIYMLGSIFPMLMLDSKFYFAYVKCFFVMLPLMWVYLSLRKSVSVSAYLSVFFKYSNIMIVLSVISLIMWILCSILQVIPMTSMFPYEWHPTQEFIPTYYGIYFETQTVGAIWRNTGIFNEGPMYNMVLCMALTIECFIRPIKSKVKICILIITIISTLTTTGQLFLLLLGGYFLYKRMSNKLRMFFLIIMPFCLYVFLLIVYTVMNNKIETGGEGSVNARNWDIQQCIEIGLEHPIMGIGMITEKKPHVLGREVGFSNSFFVVFMRGGIYVSVLYLGALLFIPFFYCQKYKDINWGGVMFCFFLIFCITMSFMKFFTFLFMAWGLSNIDMKRWNIYDCVSKY</sequence>
<keyword evidence="2 5" id="KW-0812">Transmembrane</keyword>
<feature type="transmembrane region" description="Helical" evidence="5">
    <location>
        <begin position="200"/>
        <end position="220"/>
    </location>
</feature>
<evidence type="ECO:0000313" key="7">
    <source>
        <dbReference type="EMBL" id="QEW36667.1"/>
    </source>
</evidence>
<comment type="subcellular location">
    <subcellularLocation>
        <location evidence="1">Membrane</location>
        <topology evidence="1">Multi-pass membrane protein</topology>
    </subcellularLocation>
</comment>
<keyword evidence="4 5" id="KW-0472">Membrane</keyword>
<protein>
    <recommendedName>
        <fullName evidence="6">O-antigen ligase-related domain-containing protein</fullName>
    </recommendedName>
</protein>
<feature type="transmembrane region" description="Helical" evidence="5">
    <location>
        <begin position="164"/>
        <end position="188"/>
    </location>
</feature>
<evidence type="ECO:0000313" key="8">
    <source>
        <dbReference type="Proteomes" id="UP000326091"/>
    </source>
</evidence>
<feature type="transmembrane region" description="Helical" evidence="5">
    <location>
        <begin position="313"/>
        <end position="338"/>
    </location>
</feature>
<proteinExistence type="predicted"/>
<dbReference type="Proteomes" id="UP000326091">
    <property type="component" value="Chromosome"/>
</dbReference>
<feature type="transmembrane region" description="Helical" evidence="5">
    <location>
        <begin position="12"/>
        <end position="28"/>
    </location>
</feature>
<feature type="transmembrane region" description="Helical" evidence="5">
    <location>
        <begin position="275"/>
        <end position="301"/>
    </location>
</feature>
<evidence type="ECO:0000256" key="4">
    <source>
        <dbReference type="ARBA" id="ARBA00023136"/>
    </source>
</evidence>